<comment type="caution">
    <text evidence="9">The sequence shown here is derived from an EMBL/GenBank/DDBJ whole genome shotgun (WGS) entry which is preliminary data.</text>
</comment>
<accession>A0A835BD84</accession>
<dbReference type="InterPro" id="IPR001128">
    <property type="entry name" value="Cyt_P450"/>
</dbReference>
<dbReference type="PANTHER" id="PTHR24298:SF389">
    <property type="entry name" value="OS04G0128400 PROTEIN"/>
    <property type="match status" value="1"/>
</dbReference>
<dbReference type="GO" id="GO:0016709">
    <property type="term" value="F:oxidoreductase activity, acting on paired donors, with incorporation or reduction of molecular oxygen, NAD(P)H as one donor, and incorporation of one atom of oxygen"/>
    <property type="evidence" value="ECO:0007669"/>
    <property type="project" value="TreeGrafter"/>
</dbReference>
<keyword evidence="7" id="KW-0503">Monooxygenase</keyword>
<dbReference type="InterPro" id="IPR051103">
    <property type="entry name" value="Plant_metabolite_P450s"/>
</dbReference>
<proteinExistence type="inferred from homology"/>
<dbReference type="GO" id="GO:0016020">
    <property type="term" value="C:membrane"/>
    <property type="evidence" value="ECO:0007669"/>
    <property type="project" value="UniProtKB-SubCell"/>
</dbReference>
<dbReference type="Proteomes" id="UP000636709">
    <property type="component" value="Unassembled WGS sequence"/>
</dbReference>
<dbReference type="PRINTS" id="PR00385">
    <property type="entry name" value="P450"/>
</dbReference>
<keyword evidence="10" id="KW-1185">Reference proteome</keyword>
<dbReference type="SUPFAM" id="SSF48264">
    <property type="entry name" value="Cytochrome P450"/>
    <property type="match status" value="1"/>
</dbReference>
<dbReference type="PRINTS" id="PR00463">
    <property type="entry name" value="EP450I"/>
</dbReference>
<dbReference type="InterPro" id="IPR017972">
    <property type="entry name" value="Cyt_P450_CS"/>
</dbReference>
<comment type="subcellular location">
    <subcellularLocation>
        <location evidence="1">Membrane</location>
        <topology evidence="1">Single-pass membrane protein</topology>
    </subcellularLocation>
</comment>
<protein>
    <recommendedName>
        <fullName evidence="11">Cytochrome P450</fullName>
    </recommendedName>
</protein>
<evidence type="ECO:0008006" key="11">
    <source>
        <dbReference type="Google" id="ProtNLM"/>
    </source>
</evidence>
<keyword evidence="7" id="KW-0560">Oxidoreductase</keyword>
<dbReference type="Pfam" id="PF00067">
    <property type="entry name" value="p450"/>
    <property type="match status" value="1"/>
</dbReference>
<dbReference type="OrthoDB" id="2789670at2759"/>
<feature type="binding site" description="axial binding residue" evidence="6">
    <location>
        <position position="419"/>
    </location>
    <ligand>
        <name>heme</name>
        <dbReference type="ChEBI" id="CHEBI:30413"/>
    </ligand>
    <ligandPart>
        <name>Fe</name>
        <dbReference type="ChEBI" id="CHEBI:18248"/>
    </ligandPart>
</feature>
<reference evidence="9" key="1">
    <citation type="submission" date="2020-07" db="EMBL/GenBank/DDBJ databases">
        <title>Genome sequence and genetic diversity analysis of an under-domesticated orphan crop, white fonio (Digitaria exilis).</title>
        <authorList>
            <person name="Bennetzen J.L."/>
            <person name="Chen S."/>
            <person name="Ma X."/>
            <person name="Wang X."/>
            <person name="Yssel A.E.J."/>
            <person name="Chaluvadi S.R."/>
            <person name="Johnson M."/>
            <person name="Gangashetty P."/>
            <person name="Hamidou F."/>
            <person name="Sanogo M.D."/>
            <person name="Zwaenepoel A."/>
            <person name="Wallace J."/>
            <person name="Van De Peer Y."/>
            <person name="Van Deynze A."/>
        </authorList>
    </citation>
    <scope>NUCLEOTIDE SEQUENCE</scope>
    <source>
        <tissue evidence="9">Leaves</tissue>
    </source>
</reference>
<keyword evidence="2 8" id="KW-0812">Transmembrane</keyword>
<evidence type="ECO:0000256" key="6">
    <source>
        <dbReference type="PIRSR" id="PIRSR602401-1"/>
    </source>
</evidence>
<dbReference type="EMBL" id="JACEFO010001905">
    <property type="protein sequence ID" value="KAF8694463.1"/>
    <property type="molecule type" value="Genomic_DNA"/>
</dbReference>
<keyword evidence="6 7" id="KW-0349">Heme</keyword>
<keyword evidence="5 8" id="KW-0472">Membrane</keyword>
<dbReference type="InterPro" id="IPR036396">
    <property type="entry name" value="Cyt_P450_sf"/>
</dbReference>
<evidence type="ECO:0000256" key="5">
    <source>
        <dbReference type="ARBA" id="ARBA00023136"/>
    </source>
</evidence>
<dbReference type="PANTHER" id="PTHR24298">
    <property type="entry name" value="FLAVONOID 3'-MONOOXYGENASE-RELATED"/>
    <property type="match status" value="1"/>
</dbReference>
<dbReference type="InterPro" id="IPR002401">
    <property type="entry name" value="Cyt_P450_E_grp-I"/>
</dbReference>
<name>A0A835BD84_9POAL</name>
<keyword evidence="6 7" id="KW-0408">Iron</keyword>
<evidence type="ECO:0000256" key="2">
    <source>
        <dbReference type="ARBA" id="ARBA00022692"/>
    </source>
</evidence>
<feature type="transmembrane region" description="Helical" evidence="8">
    <location>
        <begin position="6"/>
        <end position="23"/>
    </location>
</feature>
<evidence type="ECO:0000313" key="10">
    <source>
        <dbReference type="Proteomes" id="UP000636709"/>
    </source>
</evidence>
<dbReference type="Gene3D" id="1.10.630.10">
    <property type="entry name" value="Cytochrome P450"/>
    <property type="match status" value="1"/>
</dbReference>
<organism evidence="9 10">
    <name type="scientific">Digitaria exilis</name>
    <dbReference type="NCBI Taxonomy" id="1010633"/>
    <lineage>
        <taxon>Eukaryota</taxon>
        <taxon>Viridiplantae</taxon>
        <taxon>Streptophyta</taxon>
        <taxon>Embryophyta</taxon>
        <taxon>Tracheophyta</taxon>
        <taxon>Spermatophyta</taxon>
        <taxon>Magnoliopsida</taxon>
        <taxon>Liliopsida</taxon>
        <taxon>Poales</taxon>
        <taxon>Poaceae</taxon>
        <taxon>PACMAD clade</taxon>
        <taxon>Panicoideae</taxon>
        <taxon>Panicodae</taxon>
        <taxon>Paniceae</taxon>
        <taxon>Anthephorinae</taxon>
        <taxon>Digitaria</taxon>
    </lineage>
</organism>
<dbReference type="AlphaFoldDB" id="A0A835BD84"/>
<evidence type="ECO:0000256" key="1">
    <source>
        <dbReference type="ARBA" id="ARBA00004167"/>
    </source>
</evidence>
<gene>
    <name evidence="9" type="ORF">HU200_038207</name>
</gene>
<dbReference type="GO" id="GO:0020037">
    <property type="term" value="F:heme binding"/>
    <property type="evidence" value="ECO:0007669"/>
    <property type="project" value="InterPro"/>
</dbReference>
<comment type="cofactor">
    <cofactor evidence="6">
        <name>heme</name>
        <dbReference type="ChEBI" id="CHEBI:30413"/>
    </cofactor>
</comment>
<evidence type="ECO:0000256" key="3">
    <source>
        <dbReference type="ARBA" id="ARBA00022723"/>
    </source>
</evidence>
<evidence type="ECO:0000313" key="9">
    <source>
        <dbReference type="EMBL" id="KAF8694463.1"/>
    </source>
</evidence>
<evidence type="ECO:0000256" key="8">
    <source>
        <dbReference type="SAM" id="Phobius"/>
    </source>
</evidence>
<dbReference type="PROSITE" id="PS00086">
    <property type="entry name" value="CYTOCHROME_P450"/>
    <property type="match status" value="1"/>
</dbReference>
<keyword evidence="3 6" id="KW-0479">Metal-binding</keyword>
<evidence type="ECO:0000256" key="4">
    <source>
        <dbReference type="ARBA" id="ARBA00022989"/>
    </source>
</evidence>
<comment type="similarity">
    <text evidence="7">Belongs to the cytochrome P450 family.</text>
</comment>
<dbReference type="GO" id="GO:0005506">
    <property type="term" value="F:iron ion binding"/>
    <property type="evidence" value="ECO:0007669"/>
    <property type="project" value="InterPro"/>
</dbReference>
<keyword evidence="4 8" id="KW-1133">Transmembrane helix</keyword>
<sequence>MEVTQLPLTIALAAILVLVLMVHRRRNTTTTSRPKPAIMVADPDLTRRLIFNHADAFSNHPLLPFDIDLDAGHPKTVSITSAPYGPFWRALRRNLAVSILLPRRVAELQLPLQRHAVDALVAHLSSANAVVVVRDALYAAVFATAARLCFGDDVGDRHDVGSMQKLLHGFFHSEVSPSALLASRWARLVHRGKWRQFVSLRSRLGSAFGPVIAARRLSRGSNNGGVRSYLDSLLDVRVPVNFDDTGPAGRRRGLRDDEIVKLVWEFLGVNTESVVSSVEWTLARLVSKPEVQEKLHLELTAGGDHRNGEVVSDQRLRDTPYLRAVILESLRLHPPQPMLMREVGPDGAATAGVPIPSNGTVARLKFSAEVIGRDPKAWSDPEEFRPERFIAGGEAEDVGLFPRPKEMKMAPFGAGRRHCPGAELSMVHVGGIVAALVGEFEWAPPADGSGVDLTATTALFVKVMASPLRARITRRVPQL</sequence>
<evidence type="ECO:0000256" key="7">
    <source>
        <dbReference type="RuleBase" id="RU000461"/>
    </source>
</evidence>